<evidence type="ECO:0000313" key="2">
    <source>
        <dbReference type="EMBL" id="KIJ43726.1"/>
    </source>
</evidence>
<organism evidence="2 3">
    <name type="scientific">Sphaerobolus stellatus (strain SS14)</name>
    <dbReference type="NCBI Taxonomy" id="990650"/>
    <lineage>
        <taxon>Eukaryota</taxon>
        <taxon>Fungi</taxon>
        <taxon>Dikarya</taxon>
        <taxon>Basidiomycota</taxon>
        <taxon>Agaricomycotina</taxon>
        <taxon>Agaricomycetes</taxon>
        <taxon>Phallomycetidae</taxon>
        <taxon>Geastrales</taxon>
        <taxon>Sphaerobolaceae</taxon>
        <taxon>Sphaerobolus</taxon>
    </lineage>
</organism>
<dbReference type="Pfam" id="PF13352">
    <property type="entry name" value="DUF4100"/>
    <property type="match status" value="1"/>
</dbReference>
<feature type="domain" description="DUF4100" evidence="1">
    <location>
        <begin position="277"/>
        <end position="452"/>
    </location>
</feature>
<dbReference type="InterPro" id="IPR025165">
    <property type="entry name" value="DUF4100"/>
</dbReference>
<protein>
    <recommendedName>
        <fullName evidence="1">DUF4100 domain-containing protein</fullName>
    </recommendedName>
</protein>
<dbReference type="EMBL" id="KN837121">
    <property type="protein sequence ID" value="KIJ43726.1"/>
    <property type="molecule type" value="Genomic_DNA"/>
</dbReference>
<evidence type="ECO:0000259" key="1">
    <source>
        <dbReference type="Pfam" id="PF13352"/>
    </source>
</evidence>
<proteinExistence type="predicted"/>
<sequence>MSGEDSDTRQTLVTHIKPMLVPRSVGAPAFDGHYVHNFLSTVKILGKNAGLTSAELPKHILPYCTDTIKRSIEWADEFNGTNWEAVKVFLIEIYESSEQGPMVSIDQLQTYIRESKDFLTIAGQLKKRGIMDKKEMELKFVEGLPKGFRAFVSSQLPSENKVTTKPPSISQVIKIINCRFDSNCLEFLELDEVVDDEMLPPTKPLFIPSNAAIDSSFSQTLTVKPKSDIEALAQQLKQLTINQAQIFTALQSLSVRPSNSMTNTGRCFICGLTASVGGVAAHLCQQASTKTVSTSNILLMFSASQALGGQIIGISAEDYNQYLGSAVMRTGCDTSNCVVKKGPTNIPASVQIPATNPPLKPQVSIPLPPLINTREGWKDSHGNRDVTMKDDLKKGPQFHFMSDIQEQASVENIEHFILDQMVSLSLCNILGVSPALQKRIQELTKTCCEYVMKTSEYDLYSLEAEQLLSQNHTASTSEAQLSHKTLYVPETNEFQTFLV</sequence>
<name>A0A0C9VYX2_SPHS4</name>
<keyword evidence="3" id="KW-1185">Reference proteome</keyword>
<accession>A0A0C9VYX2</accession>
<dbReference type="AlphaFoldDB" id="A0A0C9VYX2"/>
<reference evidence="2 3" key="1">
    <citation type="submission" date="2014-06" db="EMBL/GenBank/DDBJ databases">
        <title>Evolutionary Origins and Diversification of the Mycorrhizal Mutualists.</title>
        <authorList>
            <consortium name="DOE Joint Genome Institute"/>
            <consortium name="Mycorrhizal Genomics Consortium"/>
            <person name="Kohler A."/>
            <person name="Kuo A."/>
            <person name="Nagy L.G."/>
            <person name="Floudas D."/>
            <person name="Copeland A."/>
            <person name="Barry K.W."/>
            <person name="Cichocki N."/>
            <person name="Veneault-Fourrey C."/>
            <person name="LaButti K."/>
            <person name="Lindquist E.A."/>
            <person name="Lipzen A."/>
            <person name="Lundell T."/>
            <person name="Morin E."/>
            <person name="Murat C."/>
            <person name="Riley R."/>
            <person name="Ohm R."/>
            <person name="Sun H."/>
            <person name="Tunlid A."/>
            <person name="Henrissat B."/>
            <person name="Grigoriev I.V."/>
            <person name="Hibbett D.S."/>
            <person name="Martin F."/>
        </authorList>
    </citation>
    <scope>NUCLEOTIDE SEQUENCE [LARGE SCALE GENOMIC DNA]</scope>
    <source>
        <strain evidence="2 3">SS14</strain>
    </source>
</reference>
<dbReference type="OrthoDB" id="5535068at2759"/>
<evidence type="ECO:0000313" key="3">
    <source>
        <dbReference type="Proteomes" id="UP000054279"/>
    </source>
</evidence>
<dbReference type="Proteomes" id="UP000054279">
    <property type="component" value="Unassembled WGS sequence"/>
</dbReference>
<dbReference type="HOGENOM" id="CLU_008330_0_0_1"/>
<gene>
    <name evidence="2" type="ORF">M422DRAFT_252974</name>
</gene>